<dbReference type="AlphaFoldDB" id="B8CGF8"/>
<evidence type="ECO:0000313" key="2">
    <source>
        <dbReference type="Proteomes" id="UP000001449"/>
    </source>
</evidence>
<gene>
    <name evidence="1" type="ORF">THAPSDRAFT_12094</name>
</gene>
<accession>B8CGF8</accession>
<dbReference type="KEGG" id="tps:THAPSDRAFT_12094"/>
<reference evidence="1 2" key="1">
    <citation type="journal article" date="2004" name="Science">
        <title>The genome of the diatom Thalassiosira pseudonana: ecology, evolution, and metabolism.</title>
        <authorList>
            <person name="Armbrust E.V."/>
            <person name="Berges J.A."/>
            <person name="Bowler C."/>
            <person name="Green B.R."/>
            <person name="Martinez D."/>
            <person name="Putnam N.H."/>
            <person name="Zhou S."/>
            <person name="Allen A.E."/>
            <person name="Apt K.E."/>
            <person name="Bechner M."/>
            <person name="Brzezinski M.A."/>
            <person name="Chaal B.K."/>
            <person name="Chiovitti A."/>
            <person name="Davis A.K."/>
            <person name="Demarest M.S."/>
            <person name="Detter J.C."/>
            <person name="Glavina T."/>
            <person name="Goodstein D."/>
            <person name="Hadi M.Z."/>
            <person name="Hellsten U."/>
            <person name="Hildebrand M."/>
            <person name="Jenkins B.D."/>
            <person name="Jurka J."/>
            <person name="Kapitonov V.V."/>
            <person name="Kroger N."/>
            <person name="Lau W.W."/>
            <person name="Lane T.W."/>
            <person name="Larimer F.W."/>
            <person name="Lippmeier J.C."/>
            <person name="Lucas S."/>
            <person name="Medina M."/>
            <person name="Montsant A."/>
            <person name="Obornik M."/>
            <person name="Parker M.S."/>
            <person name="Palenik B."/>
            <person name="Pazour G.J."/>
            <person name="Richardson P.M."/>
            <person name="Rynearson T.A."/>
            <person name="Saito M.A."/>
            <person name="Schwartz D.C."/>
            <person name="Thamatrakoln K."/>
            <person name="Valentin K."/>
            <person name="Vardi A."/>
            <person name="Wilkerson F.P."/>
            <person name="Rokhsar D.S."/>
        </authorList>
    </citation>
    <scope>NUCLEOTIDE SEQUENCE [LARGE SCALE GENOMIC DNA]</scope>
    <source>
        <strain evidence="1 2">CCMP1335</strain>
    </source>
</reference>
<sequence length="513" mass="58988">MTIKQRLIGTLACIVLFQWCHIFLTYSKPWYLPSINFSHNLPWYQPKPKRAIICITGLLDQLELNSKLSHLISPFLQQKYEIELVFILQTPKNNTHIMRENAYVPNGRLFPPDREPYSFVKSFNGPELEYGWPETIPGDWTLPIQKNESVYTSKEQIIGKLNDEYGALIESGNMKVNIEIYDPIINPPINVEHFFSFVVRDSDFIKTGSLRRDRFERLLWRTVTHVRMLESYSRCWNYVKDNDYTSAVRVGEDAYLDDAVDVGSIESIITERIGMETMEKERRVIASLPCMTLRGHVNDQIDFISPDSTKTYFSSPYSLLYNNGVFNEHTIYNVSLYLRHLYSVSGLAVMVPSEDGWVPLGDIPHIDTLPLHNASMINLKSLVQSHQDTESKHYYPLSYDEFIRNITKYATNGEVSGVEKETTETENDVIEKRALVCITGQLARVELENKLETLIKPIQSAGYRVDVTLVLSAGNVWNKAPPSDFLPSFENEEQVLEYLKSKADLDVISENIT</sequence>
<reference evidence="1 2" key="2">
    <citation type="journal article" date="2008" name="Nature">
        <title>The Phaeodactylum genome reveals the evolutionary history of diatom genomes.</title>
        <authorList>
            <person name="Bowler C."/>
            <person name="Allen A.E."/>
            <person name="Badger J.H."/>
            <person name="Grimwood J."/>
            <person name="Jabbari K."/>
            <person name="Kuo A."/>
            <person name="Maheswari U."/>
            <person name="Martens C."/>
            <person name="Maumus F."/>
            <person name="Otillar R.P."/>
            <person name="Rayko E."/>
            <person name="Salamov A."/>
            <person name="Vandepoele K."/>
            <person name="Beszteri B."/>
            <person name="Gruber A."/>
            <person name="Heijde M."/>
            <person name="Katinka M."/>
            <person name="Mock T."/>
            <person name="Valentin K."/>
            <person name="Verret F."/>
            <person name="Berges J.A."/>
            <person name="Brownlee C."/>
            <person name="Cadoret J.P."/>
            <person name="Chiovitti A."/>
            <person name="Choi C.J."/>
            <person name="Coesel S."/>
            <person name="De Martino A."/>
            <person name="Detter J.C."/>
            <person name="Durkin C."/>
            <person name="Falciatore A."/>
            <person name="Fournet J."/>
            <person name="Haruta M."/>
            <person name="Huysman M.J."/>
            <person name="Jenkins B.D."/>
            <person name="Jiroutova K."/>
            <person name="Jorgensen R.E."/>
            <person name="Joubert Y."/>
            <person name="Kaplan A."/>
            <person name="Kroger N."/>
            <person name="Kroth P.G."/>
            <person name="La Roche J."/>
            <person name="Lindquist E."/>
            <person name="Lommer M."/>
            <person name="Martin-Jezequel V."/>
            <person name="Lopez P.J."/>
            <person name="Lucas S."/>
            <person name="Mangogna M."/>
            <person name="McGinnis K."/>
            <person name="Medlin L.K."/>
            <person name="Montsant A."/>
            <person name="Oudot-Le Secq M.P."/>
            <person name="Napoli C."/>
            <person name="Obornik M."/>
            <person name="Parker M.S."/>
            <person name="Petit J.L."/>
            <person name="Porcel B.M."/>
            <person name="Poulsen N."/>
            <person name="Robison M."/>
            <person name="Rychlewski L."/>
            <person name="Rynearson T.A."/>
            <person name="Schmutz J."/>
            <person name="Shapiro H."/>
            <person name="Siaut M."/>
            <person name="Stanley M."/>
            <person name="Sussman M.R."/>
            <person name="Taylor A.R."/>
            <person name="Vardi A."/>
            <person name="von Dassow P."/>
            <person name="Vyverman W."/>
            <person name="Willis A."/>
            <person name="Wyrwicz L.S."/>
            <person name="Rokhsar D.S."/>
            <person name="Weissenbach J."/>
            <person name="Armbrust E.V."/>
            <person name="Green B.R."/>
            <person name="Van de Peer Y."/>
            <person name="Grigoriev I.V."/>
        </authorList>
    </citation>
    <scope>NUCLEOTIDE SEQUENCE [LARGE SCALE GENOMIC DNA]</scope>
    <source>
        <strain evidence="1 2">CCMP1335</strain>
    </source>
</reference>
<dbReference type="PaxDb" id="35128-Thaps12094"/>
<protein>
    <submittedName>
        <fullName evidence="1">Uncharacterized protein</fullName>
    </submittedName>
</protein>
<keyword evidence="2" id="KW-1185">Reference proteome</keyword>
<name>B8CGF8_THAPS</name>
<organism evidence="1 2">
    <name type="scientific">Thalassiosira pseudonana</name>
    <name type="common">Marine diatom</name>
    <name type="synonym">Cyclotella nana</name>
    <dbReference type="NCBI Taxonomy" id="35128"/>
    <lineage>
        <taxon>Eukaryota</taxon>
        <taxon>Sar</taxon>
        <taxon>Stramenopiles</taxon>
        <taxon>Ochrophyta</taxon>
        <taxon>Bacillariophyta</taxon>
        <taxon>Coscinodiscophyceae</taxon>
        <taxon>Thalassiosirophycidae</taxon>
        <taxon>Thalassiosirales</taxon>
        <taxon>Thalassiosiraceae</taxon>
        <taxon>Thalassiosira</taxon>
    </lineage>
</organism>
<dbReference type="InParanoid" id="B8CGF8"/>
<dbReference type="RefSeq" id="XP_002295257.1">
    <property type="nucleotide sequence ID" value="XM_002295221.1"/>
</dbReference>
<dbReference type="HOGENOM" id="CLU_531592_0_0_1"/>
<dbReference type="Proteomes" id="UP000001449">
    <property type="component" value="Chromosome 23"/>
</dbReference>
<evidence type="ECO:0000313" key="1">
    <source>
        <dbReference type="EMBL" id="EED87561.1"/>
    </source>
</evidence>
<dbReference type="EMBL" id="CM000654">
    <property type="protein sequence ID" value="EED87561.1"/>
    <property type="molecule type" value="Genomic_DNA"/>
</dbReference>
<dbReference type="GeneID" id="7442678"/>
<proteinExistence type="predicted"/>